<dbReference type="Proteomes" id="UP001497482">
    <property type="component" value="Chromosome 21"/>
</dbReference>
<evidence type="ECO:0000313" key="2">
    <source>
        <dbReference type="EMBL" id="CAL1596251.1"/>
    </source>
</evidence>
<feature type="region of interest" description="Disordered" evidence="1">
    <location>
        <begin position="23"/>
        <end position="62"/>
    </location>
</feature>
<evidence type="ECO:0000313" key="3">
    <source>
        <dbReference type="Proteomes" id="UP001497482"/>
    </source>
</evidence>
<reference evidence="2 3" key="1">
    <citation type="submission" date="2024-04" db="EMBL/GenBank/DDBJ databases">
        <authorList>
            <person name="Waldvogel A.-M."/>
            <person name="Schoenle A."/>
        </authorList>
    </citation>
    <scope>NUCLEOTIDE SEQUENCE [LARGE SCALE GENOMIC DNA]</scope>
</reference>
<dbReference type="EMBL" id="OZ035843">
    <property type="protein sequence ID" value="CAL1596251.1"/>
    <property type="molecule type" value="Genomic_DNA"/>
</dbReference>
<organism evidence="2 3">
    <name type="scientific">Knipowitschia caucasica</name>
    <name type="common">Caucasian dwarf goby</name>
    <name type="synonym">Pomatoschistus caucasicus</name>
    <dbReference type="NCBI Taxonomy" id="637954"/>
    <lineage>
        <taxon>Eukaryota</taxon>
        <taxon>Metazoa</taxon>
        <taxon>Chordata</taxon>
        <taxon>Craniata</taxon>
        <taxon>Vertebrata</taxon>
        <taxon>Euteleostomi</taxon>
        <taxon>Actinopterygii</taxon>
        <taxon>Neopterygii</taxon>
        <taxon>Teleostei</taxon>
        <taxon>Neoteleostei</taxon>
        <taxon>Acanthomorphata</taxon>
        <taxon>Gobiaria</taxon>
        <taxon>Gobiiformes</taxon>
        <taxon>Gobioidei</taxon>
        <taxon>Gobiidae</taxon>
        <taxon>Gobiinae</taxon>
        <taxon>Knipowitschia</taxon>
    </lineage>
</organism>
<dbReference type="AlphaFoldDB" id="A0AAV2L1N4"/>
<proteinExistence type="predicted"/>
<sequence length="102" mass="10941">MKRRSVSAPQLNTDADHLSFLNSSSLSAEKGQSDQSTARSTTALYIDFRGPRGAAPAGRRCKPVQGEVRAEMGELRRATLLRPDPAASVSIAVDRLSLAEES</sequence>
<feature type="compositionally biased region" description="Polar residues" evidence="1">
    <location>
        <begin position="33"/>
        <end position="43"/>
    </location>
</feature>
<accession>A0AAV2L1N4</accession>
<gene>
    <name evidence="2" type="ORF">KC01_LOCUS24952</name>
</gene>
<evidence type="ECO:0000256" key="1">
    <source>
        <dbReference type="SAM" id="MobiDB-lite"/>
    </source>
</evidence>
<name>A0AAV2L1N4_KNICA</name>
<protein>
    <submittedName>
        <fullName evidence="2">Uncharacterized protein</fullName>
    </submittedName>
</protein>
<keyword evidence="3" id="KW-1185">Reference proteome</keyword>